<dbReference type="GO" id="GO:0005524">
    <property type="term" value="F:ATP binding"/>
    <property type="evidence" value="ECO:0007669"/>
    <property type="project" value="InterPro"/>
</dbReference>
<dbReference type="InterPro" id="IPR008271">
    <property type="entry name" value="Ser/Thr_kinase_AS"/>
</dbReference>
<evidence type="ECO:0000313" key="2">
    <source>
        <dbReference type="EMBL" id="KAK7574092.1"/>
    </source>
</evidence>
<dbReference type="PANTHER" id="PTHR24359:SF26">
    <property type="entry name" value="SERINE_THREONINE-PROTEIN KINASE MENG-PO"/>
    <property type="match status" value="1"/>
</dbReference>
<feature type="domain" description="Protein kinase" evidence="1">
    <location>
        <begin position="60"/>
        <end position="326"/>
    </location>
</feature>
<organism evidence="2 3">
    <name type="scientific">Parthenolecanium corni</name>
    <dbReference type="NCBI Taxonomy" id="536013"/>
    <lineage>
        <taxon>Eukaryota</taxon>
        <taxon>Metazoa</taxon>
        <taxon>Ecdysozoa</taxon>
        <taxon>Arthropoda</taxon>
        <taxon>Hexapoda</taxon>
        <taxon>Insecta</taxon>
        <taxon>Pterygota</taxon>
        <taxon>Neoptera</taxon>
        <taxon>Paraneoptera</taxon>
        <taxon>Hemiptera</taxon>
        <taxon>Sternorrhyncha</taxon>
        <taxon>Coccoidea</taxon>
        <taxon>Coccidae</taxon>
        <taxon>Parthenolecanium</taxon>
    </lineage>
</organism>
<dbReference type="PROSITE" id="PS00108">
    <property type="entry name" value="PROTEIN_KINASE_ST"/>
    <property type="match status" value="1"/>
</dbReference>
<reference evidence="2 3" key="1">
    <citation type="submission" date="2024-03" db="EMBL/GenBank/DDBJ databases">
        <title>Adaptation during the transition from Ophiocordyceps entomopathogen to insect associate is accompanied by gene loss and intensified selection.</title>
        <authorList>
            <person name="Ward C.M."/>
            <person name="Onetto C.A."/>
            <person name="Borneman A.R."/>
        </authorList>
    </citation>
    <scope>NUCLEOTIDE SEQUENCE [LARGE SCALE GENOMIC DNA]</scope>
    <source>
        <strain evidence="2">AWRI1</strain>
        <tissue evidence="2">Single Adult Female</tissue>
    </source>
</reference>
<proteinExistence type="predicted"/>
<dbReference type="AlphaFoldDB" id="A0AAN9XY96"/>
<protein>
    <recommendedName>
        <fullName evidence="1">Protein kinase domain-containing protein</fullName>
    </recommendedName>
</protein>
<dbReference type="Pfam" id="PF00069">
    <property type="entry name" value="Pkinase"/>
    <property type="match status" value="1"/>
</dbReference>
<dbReference type="EMBL" id="JBBCAQ010000037">
    <property type="protein sequence ID" value="KAK7574092.1"/>
    <property type="molecule type" value="Genomic_DNA"/>
</dbReference>
<sequence>MSYMTPPGPLRSDASKFKCRRKRHHLVSFKTTKRDKSRESSILHKIPEVILETVNLNEEYNVVKVLAEGYFAKIFLADNRRTNTTVVLKAVHAELTSLKDFYREYHYSYHLSPHPNILSTYSVAFKSDDFYIFAQEYAPYGDLAGTVKAGGLCEEFCKRIAFQLCSALEFVHSKQLVHRDVKLENVLVFAADFSKLKLCDFGETRKEGTQVGKVKCTWQPFLPPEQCDAVPNEKFPCRRYSDCWQAAIVLFVCATGNTPWQIALLTKNADYQNFSKWQKRRTTKVPAQFKKFTPRLLRMFRRLLAHKPEDRAEITEPFKYMKDAWFETKSGQNTPIERKMSEDIYIVDDDDDDDVRVEMDESRNRMAKILSSYGLETTVDQKSMSKRLHEWVLNCDTDYPFDTKEESD</sequence>
<dbReference type="GO" id="GO:0004674">
    <property type="term" value="F:protein serine/threonine kinase activity"/>
    <property type="evidence" value="ECO:0007669"/>
    <property type="project" value="TreeGrafter"/>
</dbReference>
<dbReference type="InterPro" id="IPR011009">
    <property type="entry name" value="Kinase-like_dom_sf"/>
</dbReference>
<comment type="caution">
    <text evidence="2">The sequence shown here is derived from an EMBL/GenBank/DDBJ whole genome shotgun (WGS) entry which is preliminary data.</text>
</comment>
<dbReference type="SMART" id="SM00220">
    <property type="entry name" value="S_TKc"/>
    <property type="match status" value="1"/>
</dbReference>
<dbReference type="PANTHER" id="PTHR24359">
    <property type="entry name" value="SERINE/THREONINE-PROTEIN KINASE SBK1"/>
    <property type="match status" value="1"/>
</dbReference>
<dbReference type="Gene3D" id="1.10.510.10">
    <property type="entry name" value="Transferase(Phosphotransferase) domain 1"/>
    <property type="match status" value="1"/>
</dbReference>
<gene>
    <name evidence="2" type="ORF">V9T40_011283</name>
</gene>
<dbReference type="Proteomes" id="UP001367676">
    <property type="component" value="Unassembled WGS sequence"/>
</dbReference>
<evidence type="ECO:0000313" key="3">
    <source>
        <dbReference type="Proteomes" id="UP001367676"/>
    </source>
</evidence>
<dbReference type="PROSITE" id="PS50011">
    <property type="entry name" value="PROTEIN_KINASE_DOM"/>
    <property type="match status" value="1"/>
</dbReference>
<evidence type="ECO:0000259" key="1">
    <source>
        <dbReference type="PROSITE" id="PS50011"/>
    </source>
</evidence>
<accession>A0AAN9XY96</accession>
<name>A0AAN9XY96_9HEMI</name>
<dbReference type="SUPFAM" id="SSF56112">
    <property type="entry name" value="Protein kinase-like (PK-like)"/>
    <property type="match status" value="1"/>
</dbReference>
<keyword evidence="3" id="KW-1185">Reference proteome</keyword>
<dbReference type="InterPro" id="IPR000719">
    <property type="entry name" value="Prot_kinase_dom"/>
</dbReference>